<dbReference type="OrthoDB" id="367423at2"/>
<protein>
    <submittedName>
        <fullName evidence="1">Uncharacterized protein</fullName>
    </submittedName>
</protein>
<gene>
    <name evidence="1" type="ORF">SMSP2_01347</name>
</gene>
<accession>A0A1Q2ME49</accession>
<dbReference type="AlphaFoldDB" id="A0A1Q2ME49"/>
<proteinExistence type="predicted"/>
<evidence type="ECO:0000313" key="2">
    <source>
        <dbReference type="Proteomes" id="UP000188181"/>
    </source>
</evidence>
<name>A0A1Q2ME49_9BACT</name>
<dbReference type="EMBL" id="CP019646">
    <property type="protein sequence ID" value="AQQ70983.1"/>
    <property type="molecule type" value="Genomic_DNA"/>
</dbReference>
<dbReference type="RefSeq" id="WP_146683206.1">
    <property type="nucleotide sequence ID" value="NZ_CP019646.1"/>
</dbReference>
<dbReference type="Proteomes" id="UP000188181">
    <property type="component" value="Chromosome"/>
</dbReference>
<dbReference type="STRING" id="1851148.SMSP2_01347"/>
<evidence type="ECO:0000313" key="1">
    <source>
        <dbReference type="EMBL" id="AQQ70983.1"/>
    </source>
</evidence>
<organism evidence="1 2">
    <name type="scientific">Limihaloglobus sulfuriphilus</name>
    <dbReference type="NCBI Taxonomy" id="1851148"/>
    <lineage>
        <taxon>Bacteria</taxon>
        <taxon>Pseudomonadati</taxon>
        <taxon>Planctomycetota</taxon>
        <taxon>Phycisphaerae</taxon>
        <taxon>Sedimentisphaerales</taxon>
        <taxon>Sedimentisphaeraceae</taxon>
        <taxon>Limihaloglobus</taxon>
    </lineage>
</organism>
<sequence>MGGAMSFWTARGDMSFWIARDSDNYASIHSNPPGPLKKHPGMTINDYGKGKCIYIYSALLALQNNTQQFFGEALFKKYINSSIKTNAPANVEITLLESMEEKTFLLCLVNYQHDLPNIPVFDLKISINLSQGKTPKICRKVSDSKEIHYVMVGPEMEFEIPCLETMEMIEISF</sequence>
<dbReference type="KEGG" id="pbas:SMSP2_01347"/>
<reference evidence="2" key="1">
    <citation type="submission" date="2017-02" db="EMBL/GenBank/DDBJ databases">
        <title>Comparative genomics and description of representatives of a novel lineage of planctomycetes thriving in anoxic sediments.</title>
        <authorList>
            <person name="Spring S."/>
            <person name="Bunk B."/>
            <person name="Sproer C."/>
        </authorList>
    </citation>
    <scope>NUCLEOTIDE SEQUENCE [LARGE SCALE GENOMIC DNA]</scope>
    <source>
        <strain evidence="2">SM-Chi-D1</strain>
    </source>
</reference>
<keyword evidence="2" id="KW-1185">Reference proteome</keyword>